<dbReference type="CDD" id="cd10227">
    <property type="entry name" value="ASKHA_NBD_ParM-like"/>
    <property type="match status" value="1"/>
</dbReference>
<name>K9UC98_CHAP6</name>
<reference evidence="1 2" key="1">
    <citation type="submission" date="2012-05" db="EMBL/GenBank/DDBJ databases">
        <title>Finished chromosome of genome of Chamaesiphon sp. PCC 6605.</title>
        <authorList>
            <consortium name="US DOE Joint Genome Institute"/>
            <person name="Gugger M."/>
            <person name="Coursin T."/>
            <person name="Rippka R."/>
            <person name="Tandeau De Marsac N."/>
            <person name="Huntemann M."/>
            <person name="Wei C.-L."/>
            <person name="Han J."/>
            <person name="Detter J.C."/>
            <person name="Han C."/>
            <person name="Tapia R."/>
            <person name="Chen A."/>
            <person name="Kyrpides N."/>
            <person name="Mavromatis K."/>
            <person name="Markowitz V."/>
            <person name="Szeto E."/>
            <person name="Ivanova N."/>
            <person name="Pagani I."/>
            <person name="Pati A."/>
            <person name="Goodwin L."/>
            <person name="Nordberg H.P."/>
            <person name="Cantor M.N."/>
            <person name="Hua S.X."/>
            <person name="Woyke T."/>
            <person name="Kerfeld C.A."/>
        </authorList>
    </citation>
    <scope>NUCLEOTIDE SEQUENCE [LARGE SCALE GENOMIC DNA]</scope>
    <source>
        <strain evidence="2">ATCC 27169 / PCC 6605</strain>
    </source>
</reference>
<keyword evidence="2" id="KW-1185">Reference proteome</keyword>
<dbReference type="OrthoDB" id="528098at2"/>
<organism evidence="1 2">
    <name type="scientific">Chamaesiphon minutus (strain ATCC 27169 / PCC 6605)</name>
    <dbReference type="NCBI Taxonomy" id="1173020"/>
    <lineage>
        <taxon>Bacteria</taxon>
        <taxon>Bacillati</taxon>
        <taxon>Cyanobacteriota</taxon>
        <taxon>Cyanophyceae</taxon>
        <taxon>Gomontiellales</taxon>
        <taxon>Chamaesiphonaceae</taxon>
        <taxon>Chamaesiphon</taxon>
    </lineage>
</organism>
<dbReference type="RefSeq" id="WP_015158913.1">
    <property type="nucleotide sequence ID" value="NC_019697.1"/>
</dbReference>
<accession>K9UC98</accession>
<dbReference type="Proteomes" id="UP000010366">
    <property type="component" value="Chromosome"/>
</dbReference>
<sequence>MARRKLMSIAVDFGASATKVIGICEGVIVSSIMSPEVIEIDRSSLEGKLDGYSIGKGSRHSTGEYAFVGVADRYYAVGALARRFGAFQRFKPLKVESAAYKVLAATSLLADRFDLGHSFDLSLGCLLPPSELADEELLQGRLGEFLAEFDSPMGAMNVNLTSATFYPEGAGILELYQHRHPSNLQSRVGILMAGHRNLTCYIATDGMVAGFASCDLGFNSWVKEVMNKTAGYQLETLSVALARYWTSKDVATLQPILRRQDERSYPAEIVRLVEVIEQTHKIYCESVFNWLDEQLPSDLAAVMMSGGTADVLQAEFVAYFDARLPAHAELGGKAAIYGSNIGFHLPQLDVPEGYQARMADVYCLWEYLMPKPRLKSTPKSLAKSTSKN</sequence>
<dbReference type="Gene3D" id="3.30.420.40">
    <property type="match status" value="2"/>
</dbReference>
<proteinExistence type="predicted"/>
<gene>
    <name evidence="1" type="ORF">Cha6605_1585</name>
</gene>
<dbReference type="HOGENOM" id="CLU_043016_1_0_3"/>
<dbReference type="KEGG" id="cmp:Cha6605_1585"/>
<dbReference type="eggNOG" id="ENOG502ZA0S">
    <property type="taxonomic scope" value="Bacteria"/>
</dbReference>
<evidence type="ECO:0000313" key="2">
    <source>
        <dbReference type="Proteomes" id="UP000010366"/>
    </source>
</evidence>
<evidence type="ECO:0008006" key="3">
    <source>
        <dbReference type="Google" id="ProtNLM"/>
    </source>
</evidence>
<protein>
    <recommendedName>
        <fullName evidence="3">Actin-like protein N-terminal domain-containing protein</fullName>
    </recommendedName>
</protein>
<dbReference type="AlphaFoldDB" id="K9UC98"/>
<evidence type="ECO:0000313" key="1">
    <source>
        <dbReference type="EMBL" id="AFY92737.1"/>
    </source>
</evidence>
<dbReference type="STRING" id="1173020.Cha6605_1585"/>
<dbReference type="EMBL" id="CP003600">
    <property type="protein sequence ID" value="AFY92737.1"/>
    <property type="molecule type" value="Genomic_DNA"/>
</dbReference>